<organism evidence="9 10">
    <name type="scientific">Pestalotiopsis fici (strain W106-1 / CGMCC3.15140)</name>
    <dbReference type="NCBI Taxonomy" id="1229662"/>
    <lineage>
        <taxon>Eukaryota</taxon>
        <taxon>Fungi</taxon>
        <taxon>Dikarya</taxon>
        <taxon>Ascomycota</taxon>
        <taxon>Pezizomycotina</taxon>
        <taxon>Sordariomycetes</taxon>
        <taxon>Xylariomycetidae</taxon>
        <taxon>Amphisphaeriales</taxon>
        <taxon>Sporocadaceae</taxon>
        <taxon>Pestalotiopsis</taxon>
    </lineage>
</organism>
<evidence type="ECO:0000313" key="9">
    <source>
        <dbReference type="EMBL" id="ETS85872.1"/>
    </source>
</evidence>
<dbReference type="FunFam" id="3.40.50.720:FF:000003">
    <property type="entry name" value="S-(hydroxymethyl)glutathione dehydrogenase"/>
    <property type="match status" value="1"/>
</dbReference>
<dbReference type="InterPro" id="IPR011032">
    <property type="entry name" value="GroES-like_sf"/>
</dbReference>
<evidence type="ECO:0000259" key="8">
    <source>
        <dbReference type="Pfam" id="PF08240"/>
    </source>
</evidence>
<dbReference type="PANTHER" id="PTHR43350">
    <property type="entry name" value="NAD-DEPENDENT ALCOHOL DEHYDROGENASE"/>
    <property type="match status" value="1"/>
</dbReference>
<evidence type="ECO:0008006" key="11">
    <source>
        <dbReference type="Google" id="ProtNLM"/>
    </source>
</evidence>
<comment type="similarity">
    <text evidence="2 6">Belongs to the zinc-containing alcohol dehydrogenase family.</text>
</comment>
<dbReference type="Proteomes" id="UP000030651">
    <property type="component" value="Unassembled WGS sequence"/>
</dbReference>
<reference evidence="10" key="1">
    <citation type="journal article" date="2015" name="BMC Genomics">
        <title>Genomic and transcriptomic analysis of the endophytic fungus Pestalotiopsis fici reveals its lifestyle and high potential for synthesis of natural products.</title>
        <authorList>
            <person name="Wang X."/>
            <person name="Zhang X."/>
            <person name="Liu L."/>
            <person name="Xiang M."/>
            <person name="Wang W."/>
            <person name="Sun X."/>
            <person name="Che Y."/>
            <person name="Guo L."/>
            <person name="Liu G."/>
            <person name="Guo L."/>
            <person name="Wang C."/>
            <person name="Yin W.B."/>
            <person name="Stadler M."/>
            <person name="Zhang X."/>
            <person name="Liu X."/>
        </authorList>
    </citation>
    <scope>NUCLEOTIDE SEQUENCE [LARGE SCALE GENOMIC DNA]</scope>
    <source>
        <strain evidence="10">W106-1 / CGMCC3.15140</strain>
    </source>
</reference>
<keyword evidence="4 6" id="KW-0862">Zinc</keyword>
<dbReference type="HOGENOM" id="CLU_026673_14_1_1"/>
<protein>
    <recommendedName>
        <fullName evidence="11">Enoyl reductase (ER) domain-containing protein</fullName>
    </recommendedName>
</protein>
<evidence type="ECO:0000256" key="5">
    <source>
        <dbReference type="ARBA" id="ARBA00023002"/>
    </source>
</evidence>
<evidence type="ECO:0000256" key="3">
    <source>
        <dbReference type="ARBA" id="ARBA00022723"/>
    </source>
</evidence>
<dbReference type="RefSeq" id="XP_007830669.1">
    <property type="nucleotide sequence ID" value="XM_007832478.1"/>
</dbReference>
<proteinExistence type="inferred from homology"/>
<dbReference type="Gene3D" id="3.40.50.720">
    <property type="entry name" value="NAD(P)-binding Rossmann-like Domain"/>
    <property type="match status" value="1"/>
</dbReference>
<dbReference type="PROSITE" id="PS00059">
    <property type="entry name" value="ADH_ZINC"/>
    <property type="match status" value="1"/>
</dbReference>
<gene>
    <name evidence="9" type="ORF">PFICI_03897</name>
</gene>
<evidence type="ECO:0000256" key="4">
    <source>
        <dbReference type="ARBA" id="ARBA00022833"/>
    </source>
</evidence>
<dbReference type="GeneID" id="19268910"/>
<dbReference type="KEGG" id="pfy:PFICI_03897"/>
<evidence type="ECO:0000256" key="6">
    <source>
        <dbReference type="RuleBase" id="RU361277"/>
    </source>
</evidence>
<keyword evidence="3 6" id="KW-0479">Metal-binding</keyword>
<dbReference type="InterPro" id="IPR036291">
    <property type="entry name" value="NAD(P)-bd_dom_sf"/>
</dbReference>
<comment type="cofactor">
    <cofactor evidence="1 6">
        <name>Zn(2+)</name>
        <dbReference type="ChEBI" id="CHEBI:29105"/>
    </cofactor>
</comment>
<dbReference type="STRING" id="1229662.W3XK82"/>
<sequence length="335" mass="35166">MDSKPDTAARAIVSRGPLSEGQWAIEPVTLKPLKENELKIQVLSVGVCHTDLTVGNTPREYGAYPGVLGHEGCGIVLDVGPKVKVAKVGDRVLLSFRFCKDCFFCKNGHPSYCSMFTPLNMGFGDYPREFATGTDGASVKGFFFGQSSFSEVTIVSETSVINMSGYVDTDEELKLLAPLGCGMQTGAGAVMQLQSLDEDDSIAIFGLGAVGFSAVAAAKHRGVKTIIVIDLVQSRLDLAKSFGATHALNPSLLKDKLTSTVKGITGGLGTSVTIDATGNVNVIKQAINITRNQGEICMLGVPPPGTILDIDITSFLGSGKKLFGSVEGGVVPSEV</sequence>
<evidence type="ECO:0000256" key="2">
    <source>
        <dbReference type="ARBA" id="ARBA00008072"/>
    </source>
</evidence>
<evidence type="ECO:0000256" key="1">
    <source>
        <dbReference type="ARBA" id="ARBA00001947"/>
    </source>
</evidence>
<evidence type="ECO:0000313" key="10">
    <source>
        <dbReference type="Proteomes" id="UP000030651"/>
    </source>
</evidence>
<dbReference type="AlphaFoldDB" id="W3XK82"/>
<accession>W3XK82</accession>
<dbReference type="Pfam" id="PF00107">
    <property type="entry name" value="ADH_zinc_N"/>
    <property type="match status" value="1"/>
</dbReference>
<dbReference type="InterPro" id="IPR002328">
    <property type="entry name" value="ADH_Zn_CS"/>
</dbReference>
<dbReference type="eggNOG" id="KOG0022">
    <property type="taxonomic scope" value="Eukaryota"/>
</dbReference>
<dbReference type="InterPro" id="IPR013149">
    <property type="entry name" value="ADH-like_C"/>
</dbReference>
<dbReference type="GO" id="GO:0008270">
    <property type="term" value="F:zinc ion binding"/>
    <property type="evidence" value="ECO:0007669"/>
    <property type="project" value="InterPro"/>
</dbReference>
<dbReference type="GO" id="GO:0016491">
    <property type="term" value="F:oxidoreductase activity"/>
    <property type="evidence" value="ECO:0007669"/>
    <property type="project" value="UniProtKB-KW"/>
</dbReference>
<dbReference type="OrthoDB" id="1560166at2759"/>
<dbReference type="Gene3D" id="3.90.180.10">
    <property type="entry name" value="Medium-chain alcohol dehydrogenases, catalytic domain"/>
    <property type="match status" value="1"/>
</dbReference>
<feature type="domain" description="Alcohol dehydrogenase-like C-terminal" evidence="7">
    <location>
        <begin position="209"/>
        <end position="329"/>
    </location>
</feature>
<dbReference type="SUPFAM" id="SSF50129">
    <property type="entry name" value="GroES-like"/>
    <property type="match status" value="1"/>
</dbReference>
<feature type="domain" description="Alcohol dehydrogenase-like N-terminal" evidence="8">
    <location>
        <begin position="35"/>
        <end position="162"/>
    </location>
</feature>
<evidence type="ECO:0000259" key="7">
    <source>
        <dbReference type="Pfam" id="PF00107"/>
    </source>
</evidence>
<dbReference type="OMA" id="IPEDPNC"/>
<dbReference type="InterPro" id="IPR013154">
    <property type="entry name" value="ADH-like_N"/>
</dbReference>
<name>W3XK82_PESFW</name>
<dbReference type="Pfam" id="PF08240">
    <property type="entry name" value="ADH_N"/>
    <property type="match status" value="1"/>
</dbReference>
<dbReference type="EMBL" id="KI912110">
    <property type="protein sequence ID" value="ETS85872.1"/>
    <property type="molecule type" value="Genomic_DNA"/>
</dbReference>
<dbReference type="InParanoid" id="W3XK82"/>
<dbReference type="PANTHER" id="PTHR43350:SF2">
    <property type="entry name" value="GROES-LIKE ZINC-BINDING ALCOHOL DEHYDROGENASE FAMILY PROTEIN"/>
    <property type="match status" value="1"/>
</dbReference>
<keyword evidence="5" id="KW-0560">Oxidoreductase</keyword>
<dbReference type="SUPFAM" id="SSF51735">
    <property type="entry name" value="NAD(P)-binding Rossmann-fold domains"/>
    <property type="match status" value="1"/>
</dbReference>
<keyword evidence="10" id="KW-1185">Reference proteome</keyword>